<sequence length="303" mass="33803">MPHTFGGIPVVPVVNRIAAPLAWRQIRPDIIHETYFALSPVGNARRRVVTIHDMINELFAEQFSFAKRVTAAKRAAVNRADHVICVSENTRRDLVRLFGVDPARTSVIHLGYSITAEADINISDFGRRRPILLYVGDRSVKYKNFAALLQAYSRSHILRGFDLVAFGGGPFRPNELKQIMQLGINDRVRVECGSDQELAEHYRTATAFVYPSMYEGFGLPPLEAMSHGCPVVCSNGGSIPEIVGEAAVYFDPNNLEELRVTMERVATTEALQADLRSRGYDRIAAFSWDKCAAATAQVYRELM</sequence>
<dbReference type="Pfam" id="PF00534">
    <property type="entry name" value="Glycos_transf_1"/>
    <property type="match status" value="1"/>
</dbReference>
<dbReference type="PANTHER" id="PTHR46401:SF2">
    <property type="entry name" value="GLYCOSYLTRANSFERASE WBBK-RELATED"/>
    <property type="match status" value="1"/>
</dbReference>
<evidence type="ECO:0000256" key="2">
    <source>
        <dbReference type="ARBA" id="ARBA00022679"/>
    </source>
</evidence>
<protein>
    <submittedName>
        <fullName evidence="5">Glycosyl transferase family 1</fullName>
    </submittedName>
</protein>
<dbReference type="Proteomes" id="UP000465240">
    <property type="component" value="Unassembled WGS sequence"/>
</dbReference>
<evidence type="ECO:0000313" key="5">
    <source>
        <dbReference type="EMBL" id="GFG78844.1"/>
    </source>
</evidence>
<keyword evidence="1" id="KW-0328">Glycosyltransferase</keyword>
<dbReference type="SUPFAM" id="SSF53756">
    <property type="entry name" value="UDP-Glycosyltransferase/glycogen phosphorylase"/>
    <property type="match status" value="1"/>
</dbReference>
<name>A0ABQ1C354_9MYCO</name>
<evidence type="ECO:0000313" key="6">
    <source>
        <dbReference type="Proteomes" id="UP000465240"/>
    </source>
</evidence>
<dbReference type="GO" id="GO:0016740">
    <property type="term" value="F:transferase activity"/>
    <property type="evidence" value="ECO:0007669"/>
    <property type="project" value="UniProtKB-KW"/>
</dbReference>
<proteinExistence type="predicted"/>
<feature type="domain" description="Glycosyl transferase family 1" evidence="3">
    <location>
        <begin position="121"/>
        <end position="281"/>
    </location>
</feature>
<evidence type="ECO:0000256" key="1">
    <source>
        <dbReference type="ARBA" id="ARBA00022676"/>
    </source>
</evidence>
<evidence type="ECO:0000259" key="3">
    <source>
        <dbReference type="Pfam" id="PF00534"/>
    </source>
</evidence>
<reference evidence="5 6" key="1">
    <citation type="journal article" date="2019" name="Emerg. Microbes Infect.">
        <title>Comprehensive subspecies identification of 175 nontuberculous mycobacteria species based on 7547 genomic profiles.</title>
        <authorList>
            <person name="Matsumoto Y."/>
            <person name="Kinjo T."/>
            <person name="Motooka D."/>
            <person name="Nabeya D."/>
            <person name="Jung N."/>
            <person name="Uechi K."/>
            <person name="Horii T."/>
            <person name="Iida T."/>
            <person name="Fujita J."/>
            <person name="Nakamura S."/>
        </authorList>
    </citation>
    <scope>NUCLEOTIDE SEQUENCE [LARGE SCALE GENOMIC DNA]</scope>
    <source>
        <strain evidence="5 6">JCM 18565</strain>
    </source>
</reference>
<dbReference type="Pfam" id="PF13439">
    <property type="entry name" value="Glyco_transf_4"/>
    <property type="match status" value="1"/>
</dbReference>
<comment type="caution">
    <text evidence="5">The sequence shown here is derived from an EMBL/GenBank/DDBJ whole genome shotgun (WGS) entry which is preliminary data.</text>
</comment>
<feature type="domain" description="Glycosyltransferase subfamily 4-like N-terminal" evidence="4">
    <location>
        <begin position="16"/>
        <end position="112"/>
    </location>
</feature>
<dbReference type="InterPro" id="IPR001296">
    <property type="entry name" value="Glyco_trans_1"/>
</dbReference>
<dbReference type="CDD" id="cd03809">
    <property type="entry name" value="GT4_MtfB-like"/>
    <property type="match status" value="1"/>
</dbReference>
<dbReference type="Gene3D" id="3.40.50.2000">
    <property type="entry name" value="Glycogen Phosphorylase B"/>
    <property type="match status" value="2"/>
</dbReference>
<organism evidence="5 6">
    <name type="scientific">Mycobacterium paragordonae</name>
    <dbReference type="NCBI Taxonomy" id="1389713"/>
    <lineage>
        <taxon>Bacteria</taxon>
        <taxon>Bacillati</taxon>
        <taxon>Actinomycetota</taxon>
        <taxon>Actinomycetes</taxon>
        <taxon>Mycobacteriales</taxon>
        <taxon>Mycobacteriaceae</taxon>
        <taxon>Mycobacterium</taxon>
    </lineage>
</organism>
<dbReference type="PANTHER" id="PTHR46401">
    <property type="entry name" value="GLYCOSYLTRANSFERASE WBBK-RELATED"/>
    <property type="match status" value="1"/>
</dbReference>
<dbReference type="EMBL" id="BLKX01000001">
    <property type="protein sequence ID" value="GFG78844.1"/>
    <property type="molecule type" value="Genomic_DNA"/>
</dbReference>
<evidence type="ECO:0000259" key="4">
    <source>
        <dbReference type="Pfam" id="PF13439"/>
    </source>
</evidence>
<accession>A0ABQ1C354</accession>
<keyword evidence="6" id="KW-1185">Reference proteome</keyword>
<gene>
    <name evidence="5" type="ORF">MPRG_21200</name>
</gene>
<keyword evidence="2 5" id="KW-0808">Transferase</keyword>
<dbReference type="InterPro" id="IPR028098">
    <property type="entry name" value="Glyco_trans_4-like_N"/>
</dbReference>